<reference evidence="1" key="1">
    <citation type="submission" date="2023-04" db="EMBL/GenBank/DDBJ databases">
        <title>A chromosome-level genome assembly of the parasitoid wasp Eretmocerus hayati.</title>
        <authorList>
            <person name="Zhong Y."/>
            <person name="Liu S."/>
            <person name="Liu Y."/>
        </authorList>
    </citation>
    <scope>NUCLEOTIDE SEQUENCE</scope>
    <source>
        <strain evidence="1">ZJU_SS_LIU_2023</strain>
    </source>
</reference>
<name>A0ACC2NYC9_9HYME</name>
<gene>
    <name evidence="1" type="ORF">QAD02_011644</name>
</gene>
<sequence>MFSARNLLKKPEFEASGGKKSRRHISYKNVKFRNCNIFLGGNNNNVVSLHNGDLMRIKSITNNTKNCGPDQIVIKGTRVSIVGSAFTYPCDSSLLDIHRVRENELETIESTLASVVQTWILIKIIDVAGSVIESYAMPLLHSN</sequence>
<dbReference type="Proteomes" id="UP001239111">
    <property type="component" value="Chromosome 2"/>
</dbReference>
<accession>A0ACC2NYC9</accession>
<evidence type="ECO:0000313" key="2">
    <source>
        <dbReference type="Proteomes" id="UP001239111"/>
    </source>
</evidence>
<comment type="caution">
    <text evidence="1">The sequence shown here is derived from an EMBL/GenBank/DDBJ whole genome shotgun (WGS) entry which is preliminary data.</text>
</comment>
<proteinExistence type="predicted"/>
<organism evidence="1 2">
    <name type="scientific">Eretmocerus hayati</name>
    <dbReference type="NCBI Taxonomy" id="131215"/>
    <lineage>
        <taxon>Eukaryota</taxon>
        <taxon>Metazoa</taxon>
        <taxon>Ecdysozoa</taxon>
        <taxon>Arthropoda</taxon>
        <taxon>Hexapoda</taxon>
        <taxon>Insecta</taxon>
        <taxon>Pterygota</taxon>
        <taxon>Neoptera</taxon>
        <taxon>Endopterygota</taxon>
        <taxon>Hymenoptera</taxon>
        <taxon>Apocrita</taxon>
        <taxon>Proctotrupomorpha</taxon>
        <taxon>Chalcidoidea</taxon>
        <taxon>Aphelinidae</taxon>
        <taxon>Aphelininae</taxon>
        <taxon>Eretmocerus</taxon>
    </lineage>
</organism>
<keyword evidence="2" id="KW-1185">Reference proteome</keyword>
<evidence type="ECO:0000313" key="1">
    <source>
        <dbReference type="EMBL" id="KAJ8675858.1"/>
    </source>
</evidence>
<dbReference type="EMBL" id="CM056742">
    <property type="protein sequence ID" value="KAJ8675858.1"/>
    <property type="molecule type" value="Genomic_DNA"/>
</dbReference>
<protein>
    <submittedName>
        <fullName evidence="1">Uncharacterized protein</fullName>
    </submittedName>
</protein>